<dbReference type="EMBL" id="CAJNOH010009622">
    <property type="protein sequence ID" value="CAF1501101.1"/>
    <property type="molecule type" value="Genomic_DNA"/>
</dbReference>
<feature type="coiled-coil region" evidence="1">
    <location>
        <begin position="41"/>
        <end position="68"/>
    </location>
</feature>
<dbReference type="EMBL" id="CAJNOL010011408">
    <property type="protein sequence ID" value="CAF1655183.1"/>
    <property type="molecule type" value="Genomic_DNA"/>
</dbReference>
<reference evidence="2" key="1">
    <citation type="submission" date="2021-02" db="EMBL/GenBank/DDBJ databases">
        <authorList>
            <person name="Nowell W R."/>
        </authorList>
    </citation>
    <scope>NUCLEOTIDE SEQUENCE</scope>
</reference>
<keyword evidence="1" id="KW-0175">Coiled coil</keyword>
<evidence type="ECO:0000313" key="4">
    <source>
        <dbReference type="Proteomes" id="UP000663854"/>
    </source>
</evidence>
<evidence type="ECO:0000313" key="3">
    <source>
        <dbReference type="EMBL" id="CAF1655183.1"/>
    </source>
</evidence>
<evidence type="ECO:0000313" key="2">
    <source>
        <dbReference type="EMBL" id="CAF1501101.1"/>
    </source>
</evidence>
<keyword evidence="5" id="KW-1185">Reference proteome</keyword>
<protein>
    <submittedName>
        <fullName evidence="2">Uncharacterized protein</fullName>
    </submittedName>
</protein>
<dbReference type="Proteomes" id="UP000663870">
    <property type="component" value="Unassembled WGS sequence"/>
</dbReference>
<sequence length="82" mass="9750">MQNTLHLTSKVIIKAKVVILITIIKQLEPITKENRYCRDEENFVEIDINQLRQKIDEIQQKLEQFTQKDTNKIIIVDNDQID</sequence>
<evidence type="ECO:0000256" key="1">
    <source>
        <dbReference type="SAM" id="Coils"/>
    </source>
</evidence>
<evidence type="ECO:0000313" key="5">
    <source>
        <dbReference type="Proteomes" id="UP000663870"/>
    </source>
</evidence>
<organism evidence="2 4">
    <name type="scientific">Rotaria sordida</name>
    <dbReference type="NCBI Taxonomy" id="392033"/>
    <lineage>
        <taxon>Eukaryota</taxon>
        <taxon>Metazoa</taxon>
        <taxon>Spiralia</taxon>
        <taxon>Gnathifera</taxon>
        <taxon>Rotifera</taxon>
        <taxon>Eurotatoria</taxon>
        <taxon>Bdelloidea</taxon>
        <taxon>Philodinida</taxon>
        <taxon>Philodinidae</taxon>
        <taxon>Rotaria</taxon>
    </lineage>
</organism>
<comment type="caution">
    <text evidence="2">The sequence shown here is derived from an EMBL/GenBank/DDBJ whole genome shotgun (WGS) entry which is preliminary data.</text>
</comment>
<accession>A0A815TEV0</accession>
<proteinExistence type="predicted"/>
<dbReference type="AlphaFoldDB" id="A0A815TEV0"/>
<gene>
    <name evidence="3" type="ORF">JXQ802_LOCUS55166</name>
    <name evidence="2" type="ORF">PYM288_LOCUS38652</name>
</gene>
<dbReference type="Proteomes" id="UP000663854">
    <property type="component" value="Unassembled WGS sequence"/>
</dbReference>
<name>A0A815TEV0_9BILA</name>